<accession>A0A3N4JQN7</accession>
<dbReference type="EMBL" id="ML120378">
    <property type="protein sequence ID" value="RPB00640.1"/>
    <property type="molecule type" value="Genomic_DNA"/>
</dbReference>
<protein>
    <submittedName>
        <fullName evidence="2">Uncharacterized protein</fullName>
    </submittedName>
</protein>
<sequence>MILIAKSSRRPTMGIHSPMDQSHTTPPHPTAQDRSKRPRSGPSRLRRIQIQ</sequence>
<evidence type="ECO:0000313" key="3">
    <source>
        <dbReference type="Proteomes" id="UP000276215"/>
    </source>
</evidence>
<reference evidence="2 3" key="1">
    <citation type="journal article" date="2018" name="Nat. Ecol. Evol.">
        <title>Pezizomycetes genomes reveal the molecular basis of ectomycorrhizal truffle lifestyle.</title>
        <authorList>
            <person name="Murat C."/>
            <person name="Payen T."/>
            <person name="Noel B."/>
            <person name="Kuo A."/>
            <person name="Morin E."/>
            <person name="Chen J."/>
            <person name="Kohler A."/>
            <person name="Krizsan K."/>
            <person name="Balestrini R."/>
            <person name="Da Silva C."/>
            <person name="Montanini B."/>
            <person name="Hainaut M."/>
            <person name="Levati E."/>
            <person name="Barry K.W."/>
            <person name="Belfiori B."/>
            <person name="Cichocki N."/>
            <person name="Clum A."/>
            <person name="Dockter R.B."/>
            <person name="Fauchery L."/>
            <person name="Guy J."/>
            <person name="Iotti M."/>
            <person name="Le Tacon F."/>
            <person name="Lindquist E.A."/>
            <person name="Lipzen A."/>
            <person name="Malagnac F."/>
            <person name="Mello A."/>
            <person name="Molinier V."/>
            <person name="Miyauchi S."/>
            <person name="Poulain J."/>
            <person name="Riccioni C."/>
            <person name="Rubini A."/>
            <person name="Sitrit Y."/>
            <person name="Splivallo R."/>
            <person name="Traeger S."/>
            <person name="Wang M."/>
            <person name="Zifcakova L."/>
            <person name="Wipf D."/>
            <person name="Zambonelli A."/>
            <person name="Paolocci F."/>
            <person name="Nowrousian M."/>
            <person name="Ottonello S."/>
            <person name="Baldrian P."/>
            <person name="Spatafora J.W."/>
            <person name="Henrissat B."/>
            <person name="Nagy L.G."/>
            <person name="Aury J.M."/>
            <person name="Wincker P."/>
            <person name="Grigoriev I.V."/>
            <person name="Bonfante P."/>
            <person name="Martin F.M."/>
        </authorList>
    </citation>
    <scope>NUCLEOTIDE SEQUENCE [LARGE SCALE GENOMIC DNA]</scope>
    <source>
        <strain evidence="2 3">120613-1</strain>
    </source>
</reference>
<evidence type="ECO:0000256" key="1">
    <source>
        <dbReference type="SAM" id="MobiDB-lite"/>
    </source>
</evidence>
<feature type="region of interest" description="Disordered" evidence="1">
    <location>
        <begin position="1"/>
        <end position="51"/>
    </location>
</feature>
<proteinExistence type="predicted"/>
<name>A0A3N4JQN7_9PEZI</name>
<dbReference type="AlphaFoldDB" id="A0A3N4JQN7"/>
<evidence type="ECO:0000313" key="2">
    <source>
        <dbReference type="EMBL" id="RPB00640.1"/>
    </source>
</evidence>
<feature type="non-terminal residue" evidence="2">
    <location>
        <position position="1"/>
    </location>
</feature>
<feature type="compositionally biased region" description="Basic residues" evidence="1">
    <location>
        <begin position="36"/>
        <end position="51"/>
    </location>
</feature>
<organism evidence="2 3">
    <name type="scientific">Choiromyces venosus 120613-1</name>
    <dbReference type="NCBI Taxonomy" id="1336337"/>
    <lineage>
        <taxon>Eukaryota</taxon>
        <taxon>Fungi</taxon>
        <taxon>Dikarya</taxon>
        <taxon>Ascomycota</taxon>
        <taxon>Pezizomycotina</taxon>
        <taxon>Pezizomycetes</taxon>
        <taxon>Pezizales</taxon>
        <taxon>Tuberaceae</taxon>
        <taxon>Choiromyces</taxon>
    </lineage>
</organism>
<keyword evidence="3" id="KW-1185">Reference proteome</keyword>
<gene>
    <name evidence="2" type="ORF">L873DRAFT_1804701</name>
</gene>
<dbReference type="Proteomes" id="UP000276215">
    <property type="component" value="Unassembled WGS sequence"/>
</dbReference>